<dbReference type="Pfam" id="PF00593">
    <property type="entry name" value="TonB_dep_Rec_b-barrel"/>
    <property type="match status" value="1"/>
</dbReference>
<comment type="similarity">
    <text evidence="4">Belongs to the TonB-dependent receptor family.</text>
</comment>
<evidence type="ECO:0000256" key="4">
    <source>
        <dbReference type="RuleBase" id="RU003357"/>
    </source>
</evidence>
<comment type="subcellular location">
    <subcellularLocation>
        <location evidence="1 4">Cell outer membrane</location>
    </subcellularLocation>
</comment>
<dbReference type="KEGG" id="gak:X907_2176"/>
<evidence type="ECO:0000256" key="2">
    <source>
        <dbReference type="ARBA" id="ARBA00023136"/>
    </source>
</evidence>
<dbReference type="Gene3D" id="2.40.170.20">
    <property type="entry name" value="TonB-dependent receptor, beta-barrel domain"/>
    <property type="match status" value="1"/>
</dbReference>
<dbReference type="SUPFAM" id="SSF56935">
    <property type="entry name" value="Porins"/>
    <property type="match status" value="1"/>
</dbReference>
<evidence type="ECO:0000256" key="3">
    <source>
        <dbReference type="ARBA" id="ARBA00023237"/>
    </source>
</evidence>
<dbReference type="InterPro" id="IPR036942">
    <property type="entry name" value="Beta-barrel_TonB_sf"/>
</dbReference>
<dbReference type="InterPro" id="IPR012910">
    <property type="entry name" value="Plug_dom"/>
</dbReference>
<evidence type="ECO:0000313" key="6">
    <source>
        <dbReference type="Proteomes" id="UP000286954"/>
    </source>
</evidence>
<organism evidence="5 6">
    <name type="scientific">Glycocaulis alkaliphilus</name>
    <dbReference type="NCBI Taxonomy" id="1434191"/>
    <lineage>
        <taxon>Bacteria</taxon>
        <taxon>Pseudomonadati</taxon>
        <taxon>Pseudomonadota</taxon>
        <taxon>Alphaproteobacteria</taxon>
        <taxon>Maricaulales</taxon>
        <taxon>Maricaulaceae</taxon>
        <taxon>Glycocaulis</taxon>
    </lineage>
</organism>
<reference evidence="5 6" key="1">
    <citation type="submission" date="2016-12" db="EMBL/GenBank/DDBJ databases">
        <title>The genome of dimorphic prosthecate Glycocaulis alkaliphilus 6b-8t, isolated from crude oil dictates its adaptability in petroleum environments.</title>
        <authorList>
            <person name="Wu X.-L."/>
            <person name="Geng S."/>
        </authorList>
    </citation>
    <scope>NUCLEOTIDE SEQUENCE [LARGE SCALE GENOMIC DNA]</scope>
    <source>
        <strain evidence="5 6">6B-8</strain>
    </source>
</reference>
<proteinExistence type="inferred from homology"/>
<dbReference type="Gene3D" id="2.170.130.10">
    <property type="entry name" value="TonB-dependent receptor, plug domain"/>
    <property type="match status" value="1"/>
</dbReference>
<dbReference type="Pfam" id="PF07715">
    <property type="entry name" value="Plug"/>
    <property type="match status" value="1"/>
</dbReference>
<keyword evidence="4" id="KW-0798">TonB box</keyword>
<dbReference type="InterPro" id="IPR037066">
    <property type="entry name" value="Plug_dom_sf"/>
</dbReference>
<keyword evidence="2 4" id="KW-0472">Membrane</keyword>
<sequence>MSRDRQYSFTACLLAGVAAIALPAAAVHAQDAQTQTTEETVERADRIVVTGSRIARPEVATSAPLSVIDQQALTDRGFVQAGQALNDATSITPSVPQTAYSGGSSGGGQQYPSLFGLGAGRTLTLVNGRRTVATANGIGDPVVDTNSVPTGLLSRVEIVQGGGAAVYGSGAIAGVVNYVLRDDFEGVQIDAQTGISSRDDYPVHSLRLTAGRNFFDGRANLAANFEWSRSEPLLASARPETERARLLVANPADTGPSDGIPSLREIFDAHFWSFNANGVLFFPPAPITTAFITADGTPYPEGGVPLQMGPDGMPIAYNPGELAGVPFASGGDGLRYDELGALYSGVERRNINVIGHYDFDNGVRLSTELLWSHTQGEDARAGRPSNTILNPAASGAGAIQFDRSNPFLSADAVAALSAAYPAFGAGAPIFISKMWNDLLHDDSAFTTTEVYRALAALDGAVEFGNRDYDWSVSISHGRADGNTRSWGVWQTRFNNAIDAVLDSSGNIVCAINNDGDPATDDPACAPLNPFGEGNVSQEARDYINTVFGETYTNTQTNFLATFGGTAFRLPAGDLAFVAAYEYRYEEAEFVPRQANLLGLGRQGIPTASESGSYDTHEYSLEVLVPLIGGATSMPLVEDLEFSGVYRRVEHSIAGGENVWDAGLRWTVTSDFVLRASRSRNFRAPNLNQLFAPVQTANSSVGIDPCDFRYIDSGPNPSVRRANCEAEWAANPGYEALPSFQNSSTNFQTALVTTSGNAELRNELSDTTTYGFIFEPSFVPGLTIIADRVEVDLTDGLSVFGPAQFLAVCYDSSTQSQDFCSGFTRDATGQVVAANSSTVNAGRVHFRGEVYNINYDVPLDAVFSGDVGQLNLNLEATHVSRLETSVTGFDLSRTDGTVAQPDWVARLDAHYTRGPVRLTYTLNYLPEVLRQEGSNIENDPNPVVGNNFRHNVSGQFQVNERFSVRGGVNNLTDERPSYPTLDYGEIIGRYYFVGIRANL</sequence>
<evidence type="ECO:0000256" key="1">
    <source>
        <dbReference type="ARBA" id="ARBA00004442"/>
    </source>
</evidence>
<name>A0A3T0EBV0_9PROT</name>
<keyword evidence="6" id="KW-1185">Reference proteome</keyword>
<evidence type="ECO:0000313" key="5">
    <source>
        <dbReference type="EMBL" id="AZU04697.1"/>
    </source>
</evidence>
<dbReference type="PANTHER" id="PTHR47234">
    <property type="match status" value="1"/>
</dbReference>
<dbReference type="InterPro" id="IPR000531">
    <property type="entry name" value="Beta-barrel_TonB"/>
</dbReference>
<dbReference type="AlphaFoldDB" id="A0A3T0EBV0"/>
<dbReference type="OrthoDB" id="7051241at2"/>
<keyword evidence="3" id="KW-0998">Cell outer membrane</keyword>
<dbReference type="GO" id="GO:0009279">
    <property type="term" value="C:cell outer membrane"/>
    <property type="evidence" value="ECO:0007669"/>
    <property type="project" value="UniProtKB-SubCell"/>
</dbReference>
<dbReference type="RefSeq" id="WP_127567849.1">
    <property type="nucleotide sequence ID" value="NZ_BMFB01000001.1"/>
</dbReference>
<keyword evidence="5" id="KW-0675">Receptor</keyword>
<dbReference type="PANTHER" id="PTHR47234:SF2">
    <property type="entry name" value="TONB-DEPENDENT RECEPTOR"/>
    <property type="match status" value="1"/>
</dbReference>
<dbReference type="Proteomes" id="UP000286954">
    <property type="component" value="Chromosome"/>
</dbReference>
<dbReference type="EMBL" id="CP018911">
    <property type="protein sequence ID" value="AZU04697.1"/>
    <property type="molecule type" value="Genomic_DNA"/>
</dbReference>
<gene>
    <name evidence="5" type="ORF">X907_2176</name>
</gene>
<accession>A0A3T0EBV0</accession>
<protein>
    <submittedName>
        <fullName evidence="5">Outer membrane receptor family protein</fullName>
    </submittedName>
</protein>